<evidence type="ECO:0000313" key="1">
    <source>
        <dbReference type="EMBL" id="MDP8188084.1"/>
    </source>
</evidence>
<proteinExistence type="predicted"/>
<sequence length="332" mass="38308">MIIIGILGFLGYQLIIEDKSINEVKYELKEKVSESKEYLAKEYLEYKISKLQSSSKSVDISYSGIKCFNDDTYSTSCSIKDLSLEDTNENKIITFNLITIFGIDELMKYKVGAFDLNYSNIGIRIDNITNLGAINAHMKSKNAQAVIERLSKKPLSLALYLKYSKYTGENTLEFSIEEKDSTSSNPNYNSFFTSIKVNRDSNSEKMIKELSDCILDRSCDNKTINIERMLKHLYFKELNTKLYVDKSLLLSIFKQRQLDEYIAFLDNDDSLSYEVRKNLKQFFMGNLNRLENTISAKYNVSLFDIFNSGGGRYFLNKFNYELNGTSYVPYSN</sequence>
<dbReference type="EMBL" id="JASAYJ010000028">
    <property type="protein sequence ID" value="MDP8188084.1"/>
    <property type="molecule type" value="Genomic_DNA"/>
</dbReference>
<dbReference type="Proteomes" id="UP001230466">
    <property type="component" value="Unassembled WGS sequence"/>
</dbReference>
<comment type="caution">
    <text evidence="1">The sequence shown here is derived from an EMBL/GenBank/DDBJ whole genome shotgun (WGS) entry which is preliminary data.</text>
</comment>
<reference evidence="1" key="1">
    <citation type="journal article" date="2023" name="Front. Microbiol.">
        <title>Phylogeography and host specificity of Pasteurellaceae pathogenic to sea-farmed fish in the north-east Atlantic.</title>
        <authorList>
            <person name="Gulla S."/>
            <person name="Colquhoun D.J."/>
            <person name="Olsen A.B."/>
            <person name="Spilsberg B."/>
            <person name="Lagesen K."/>
            <person name="Aakesson C.P."/>
            <person name="Strom S."/>
            <person name="Manji F."/>
            <person name="Birkbeck T.H."/>
            <person name="Nilsen H.K."/>
        </authorList>
    </citation>
    <scope>NUCLEOTIDE SEQUENCE</scope>
    <source>
        <strain evidence="1">VIB1234</strain>
    </source>
</reference>
<accession>A0AAW8CSR3</accession>
<name>A0AAW8CSR3_9PAST</name>
<protein>
    <submittedName>
        <fullName evidence="1">Uncharacterized protein</fullName>
    </submittedName>
</protein>
<gene>
    <name evidence="1" type="ORF">QJU78_09985</name>
</gene>
<evidence type="ECO:0000313" key="2">
    <source>
        <dbReference type="Proteomes" id="UP001230466"/>
    </source>
</evidence>
<dbReference type="RefSeq" id="WP_211599363.1">
    <property type="nucleotide sequence ID" value="NZ_JAGRQI010000030.1"/>
</dbReference>
<organism evidence="1 2">
    <name type="scientific">Pasteurella atlantica</name>
    <dbReference type="NCBI Taxonomy" id="2827233"/>
    <lineage>
        <taxon>Bacteria</taxon>
        <taxon>Pseudomonadati</taxon>
        <taxon>Pseudomonadota</taxon>
        <taxon>Gammaproteobacteria</taxon>
        <taxon>Pasteurellales</taxon>
        <taxon>Pasteurellaceae</taxon>
        <taxon>Pasteurella</taxon>
    </lineage>
</organism>
<dbReference type="AlphaFoldDB" id="A0AAW8CSR3"/>